<feature type="domain" description="tRNA intron endonuclease catalytic" evidence="12">
    <location>
        <begin position="209"/>
        <end position="289"/>
    </location>
</feature>
<dbReference type="PANTHER" id="PTHR13070:SF0">
    <property type="entry name" value="TRNA-SPLICING ENDONUCLEASE SUBUNIT SEN34"/>
    <property type="match status" value="1"/>
</dbReference>
<feature type="active site" evidence="11">
    <location>
        <position position="237"/>
    </location>
</feature>
<name>A0AAE0RUT8_9BIVA</name>
<dbReference type="GO" id="GO:0003676">
    <property type="term" value="F:nucleic acid binding"/>
    <property type="evidence" value="ECO:0007669"/>
    <property type="project" value="InterPro"/>
</dbReference>
<evidence type="ECO:0000256" key="5">
    <source>
        <dbReference type="ARBA" id="ARBA00022694"/>
    </source>
</evidence>
<feature type="domain" description="TSEN34 N-terminal" evidence="13">
    <location>
        <begin position="16"/>
        <end position="84"/>
    </location>
</feature>
<dbReference type="AlphaFoldDB" id="A0AAE0RUT8"/>
<evidence type="ECO:0000256" key="1">
    <source>
        <dbReference type="ARBA" id="ARBA00004604"/>
    </source>
</evidence>
<sequence>MRVYQFSVLKMVESKVKLHLCNGQCFIWNANDADVLRQEFHCVGSLVGCLPRAPRQNTHLGLPLQLLPEETTLLLEKGVAELVSTADTLFDPNEKLIEEFKAHRKSSYCQQIELFRAERKKEILQNLPKIIEGKRAKRQKMLEEKHEAGETVDKEVNEDEEEFNVDKITIPPVPEHHALVQLYTESPYIVTGQSSPPLWSYPSTDQERLRYSVFKDLWEKGYFITSGSKFGGDFLVYPGDPARYHSFFIAICLSHDKKISALDVIALGRLGSNVKKTALLCSKDSDGKLFYSSLQWTGMS</sequence>
<comment type="subcellular location">
    <subcellularLocation>
        <location evidence="1">Nucleus</location>
        <location evidence="1">Nucleolus</location>
    </subcellularLocation>
</comment>
<dbReference type="InterPro" id="IPR006677">
    <property type="entry name" value="tRNA_intron_Endonuc_cat-like"/>
</dbReference>
<keyword evidence="15" id="KW-1185">Reference proteome</keyword>
<dbReference type="InterPro" id="IPR016690">
    <property type="entry name" value="TSEN34"/>
</dbReference>
<evidence type="ECO:0000256" key="2">
    <source>
        <dbReference type="ARBA" id="ARBA00008078"/>
    </source>
</evidence>
<keyword evidence="7" id="KW-0539">Nucleus</keyword>
<evidence type="ECO:0000256" key="6">
    <source>
        <dbReference type="ARBA" id="ARBA00023239"/>
    </source>
</evidence>
<comment type="similarity">
    <text evidence="2 10">Belongs to the tRNA-intron endonuclease family.</text>
</comment>
<evidence type="ECO:0000256" key="7">
    <source>
        <dbReference type="ARBA" id="ARBA00023242"/>
    </source>
</evidence>
<dbReference type="GO" id="GO:0000379">
    <property type="term" value="P:tRNA-type intron splice site recognition and cleavage"/>
    <property type="evidence" value="ECO:0007669"/>
    <property type="project" value="UniProtKB-UniRule"/>
</dbReference>
<keyword evidence="6 10" id="KW-0456">Lyase</keyword>
<evidence type="ECO:0000256" key="9">
    <source>
        <dbReference type="ARBA" id="ARBA00070870"/>
    </source>
</evidence>
<reference evidence="14" key="2">
    <citation type="journal article" date="2021" name="Genome Biol. Evol.">
        <title>Developing a high-quality reference genome for a parasitic bivalve with doubly uniparental inheritance (Bivalvia: Unionida).</title>
        <authorList>
            <person name="Smith C.H."/>
        </authorList>
    </citation>
    <scope>NUCLEOTIDE SEQUENCE</scope>
    <source>
        <strain evidence="14">CHS0354</strain>
        <tissue evidence="14">Mantle</tissue>
    </source>
</reference>
<dbReference type="InterPro" id="IPR059049">
    <property type="entry name" value="TSEN34_N"/>
</dbReference>
<reference evidence="14" key="3">
    <citation type="submission" date="2023-05" db="EMBL/GenBank/DDBJ databases">
        <authorList>
            <person name="Smith C.H."/>
        </authorList>
    </citation>
    <scope>NUCLEOTIDE SEQUENCE</scope>
    <source>
        <strain evidence="14">CHS0354</strain>
        <tissue evidence="14">Mantle</tissue>
    </source>
</reference>
<dbReference type="NCBIfam" id="TIGR00324">
    <property type="entry name" value="endA"/>
    <property type="match status" value="1"/>
</dbReference>
<evidence type="ECO:0000256" key="4">
    <source>
        <dbReference type="ARBA" id="ARBA00022664"/>
    </source>
</evidence>
<evidence type="ECO:0000313" key="15">
    <source>
        <dbReference type="Proteomes" id="UP001195483"/>
    </source>
</evidence>
<evidence type="ECO:0000256" key="3">
    <source>
        <dbReference type="ARBA" id="ARBA00012573"/>
    </source>
</evidence>
<evidence type="ECO:0000259" key="13">
    <source>
        <dbReference type="Pfam" id="PF26577"/>
    </source>
</evidence>
<keyword evidence="4" id="KW-0507">mRNA processing</keyword>
<dbReference type="PANTHER" id="PTHR13070">
    <property type="entry name" value="TRNA-SPLICING ENDONUCLEASE SUBUNIT SEN34-RELATED"/>
    <property type="match status" value="1"/>
</dbReference>
<proteinExistence type="inferred from homology"/>
<dbReference type="FunFam" id="3.40.1350.10:FF:000002">
    <property type="entry name" value="tRNA-splicing endonuclease subunit Sen34"/>
    <property type="match status" value="1"/>
</dbReference>
<dbReference type="InterPro" id="IPR011856">
    <property type="entry name" value="tRNA_endonuc-like_dom_sf"/>
</dbReference>
<comment type="function">
    <text evidence="10">Constitutes one of the two catalytic subunit of the tRNA-splicing endonuclease complex, a complex responsible for identification and cleavage of the splice sites in pre-tRNA. It cleaves pre-tRNA at the 5'- and 3'-splice sites to release the intron. The products are an intron and two tRNA half-molecules bearing 2',3'-cyclic phosphate and 5'-OH termini. There are no conserved sequences at the splice sites, but the intron is invariably located at the same site in the gene, placing the splice sites an invariant distance from the constant structural features of the tRNA body.</text>
</comment>
<feature type="active site" evidence="11">
    <location>
        <position position="245"/>
    </location>
</feature>
<gene>
    <name evidence="14" type="ORF">CHS0354_030929</name>
</gene>
<comment type="subunit">
    <text evidence="8">tRNA splicing endonuclease is a heterotetramer composed of TSEN2, TSEN15, TSEN34/LENG5 and TSEN54. tRNA splicing endonuclease complex also contains proteins of the pre-mRNA 3'-end processing machinery such as CLP1, CPSF1, CPSF4 and CSTF2.</text>
</comment>
<reference evidence="14" key="1">
    <citation type="journal article" date="2021" name="Genome Biol. Evol.">
        <title>A High-Quality Reference Genome for a Parasitic Bivalve with Doubly Uniparental Inheritance (Bivalvia: Unionida).</title>
        <authorList>
            <person name="Smith C.H."/>
        </authorList>
    </citation>
    <scope>NUCLEOTIDE SEQUENCE</scope>
    <source>
        <strain evidence="14">CHS0354</strain>
    </source>
</reference>
<keyword evidence="5 10" id="KW-0819">tRNA processing</keyword>
<accession>A0AAE0RUT8</accession>
<evidence type="ECO:0000313" key="14">
    <source>
        <dbReference type="EMBL" id="KAK3580029.1"/>
    </source>
</evidence>
<evidence type="ECO:0000259" key="12">
    <source>
        <dbReference type="Pfam" id="PF01974"/>
    </source>
</evidence>
<dbReference type="Pfam" id="PF01974">
    <property type="entry name" value="tRNA_int_endo"/>
    <property type="match status" value="1"/>
</dbReference>
<dbReference type="InterPro" id="IPR036167">
    <property type="entry name" value="tRNA_intron_Endo_cat-like_sf"/>
</dbReference>
<dbReference type="SUPFAM" id="SSF53032">
    <property type="entry name" value="tRNA-intron endonuclease catalytic domain-like"/>
    <property type="match status" value="1"/>
</dbReference>
<feature type="active site" evidence="11">
    <location>
        <position position="276"/>
    </location>
</feature>
<dbReference type="Pfam" id="PF26577">
    <property type="entry name" value="TSEN34_N"/>
    <property type="match status" value="1"/>
</dbReference>
<dbReference type="Gene3D" id="3.40.1350.10">
    <property type="match status" value="1"/>
</dbReference>
<dbReference type="GO" id="GO:0006397">
    <property type="term" value="P:mRNA processing"/>
    <property type="evidence" value="ECO:0007669"/>
    <property type="project" value="UniProtKB-KW"/>
</dbReference>
<comment type="caution">
    <text evidence="14">The sequence shown here is derived from an EMBL/GenBank/DDBJ whole genome shotgun (WGS) entry which is preliminary data.</text>
</comment>
<protein>
    <recommendedName>
        <fullName evidence="9 10">tRNA-splicing endonuclease subunit Sen34</fullName>
        <ecNumber evidence="3 10">4.6.1.16</ecNumber>
    </recommendedName>
</protein>
<dbReference type="GO" id="GO:0000214">
    <property type="term" value="C:tRNA-intron endonuclease complex"/>
    <property type="evidence" value="ECO:0007669"/>
    <property type="project" value="UniProtKB-UniRule"/>
</dbReference>
<dbReference type="PIRSF" id="PIRSF017250">
    <property type="entry name" value="tRNA_splic_SEN34"/>
    <property type="match status" value="1"/>
</dbReference>
<dbReference type="InterPro" id="IPR006676">
    <property type="entry name" value="tRNA_splic"/>
</dbReference>
<dbReference type="GO" id="GO:0000213">
    <property type="term" value="F:tRNA-intron lyase activity"/>
    <property type="evidence" value="ECO:0007669"/>
    <property type="project" value="UniProtKB-UniRule"/>
</dbReference>
<dbReference type="Proteomes" id="UP001195483">
    <property type="component" value="Unassembled WGS sequence"/>
</dbReference>
<evidence type="ECO:0000256" key="10">
    <source>
        <dbReference type="PIRNR" id="PIRNR017250"/>
    </source>
</evidence>
<dbReference type="EC" id="4.6.1.16" evidence="3 10"/>
<dbReference type="GO" id="GO:0005730">
    <property type="term" value="C:nucleolus"/>
    <property type="evidence" value="ECO:0007669"/>
    <property type="project" value="UniProtKB-SubCell"/>
</dbReference>
<organism evidence="14 15">
    <name type="scientific">Potamilus streckersoni</name>
    <dbReference type="NCBI Taxonomy" id="2493646"/>
    <lineage>
        <taxon>Eukaryota</taxon>
        <taxon>Metazoa</taxon>
        <taxon>Spiralia</taxon>
        <taxon>Lophotrochozoa</taxon>
        <taxon>Mollusca</taxon>
        <taxon>Bivalvia</taxon>
        <taxon>Autobranchia</taxon>
        <taxon>Heteroconchia</taxon>
        <taxon>Palaeoheterodonta</taxon>
        <taxon>Unionida</taxon>
        <taxon>Unionoidea</taxon>
        <taxon>Unionidae</taxon>
        <taxon>Ambleminae</taxon>
        <taxon>Lampsilini</taxon>
        <taxon>Potamilus</taxon>
    </lineage>
</organism>
<evidence type="ECO:0000256" key="11">
    <source>
        <dbReference type="PIRSR" id="PIRSR017250-50"/>
    </source>
</evidence>
<dbReference type="CDD" id="cd22363">
    <property type="entry name" value="tRNA-intron_lyase_C"/>
    <property type="match status" value="1"/>
</dbReference>
<evidence type="ECO:0000256" key="8">
    <source>
        <dbReference type="ARBA" id="ARBA00064779"/>
    </source>
</evidence>
<dbReference type="EMBL" id="JAEAOA010001843">
    <property type="protein sequence ID" value="KAK3580029.1"/>
    <property type="molecule type" value="Genomic_DNA"/>
</dbReference>